<keyword evidence="3" id="KW-0539">Nucleus</keyword>
<dbReference type="Pfam" id="PF09751">
    <property type="entry name" value="Es2"/>
    <property type="match status" value="1"/>
</dbReference>
<evidence type="ECO:0000256" key="4">
    <source>
        <dbReference type="SAM" id="MobiDB-lite"/>
    </source>
</evidence>
<gene>
    <name evidence="5" type="ORF">ASTO00021_LOCUS524</name>
</gene>
<evidence type="ECO:0000256" key="3">
    <source>
        <dbReference type="ARBA" id="ARBA00023242"/>
    </source>
</evidence>
<accession>A0A7S3LG83</accession>
<feature type="compositionally biased region" description="Basic and acidic residues" evidence="4">
    <location>
        <begin position="229"/>
        <end position="244"/>
    </location>
</feature>
<organism evidence="5">
    <name type="scientific">Aplanochytrium stocchinoi</name>
    <dbReference type="NCBI Taxonomy" id="215587"/>
    <lineage>
        <taxon>Eukaryota</taxon>
        <taxon>Sar</taxon>
        <taxon>Stramenopiles</taxon>
        <taxon>Bigyra</taxon>
        <taxon>Labyrinthulomycetes</taxon>
        <taxon>Thraustochytrida</taxon>
        <taxon>Thraustochytriidae</taxon>
        <taxon>Aplanochytrium</taxon>
    </lineage>
</organism>
<proteinExistence type="inferred from homology"/>
<evidence type="ECO:0000313" key="5">
    <source>
        <dbReference type="EMBL" id="CAE0430216.1"/>
    </source>
</evidence>
<dbReference type="PANTHER" id="PTHR12940">
    <property type="entry name" value="ES-2 PROTEIN - RELATED"/>
    <property type="match status" value="1"/>
</dbReference>
<dbReference type="GO" id="GO:0071013">
    <property type="term" value="C:catalytic step 2 spliceosome"/>
    <property type="evidence" value="ECO:0007669"/>
    <property type="project" value="TreeGrafter"/>
</dbReference>
<name>A0A7S3LG83_9STRA</name>
<dbReference type="AlphaFoldDB" id="A0A7S3LG83"/>
<feature type="region of interest" description="Disordered" evidence="4">
    <location>
        <begin position="125"/>
        <end position="147"/>
    </location>
</feature>
<sequence length="279" mass="32081">MNEKTRNESSENVDDVPINGKRKLKRKAPVVLEDDEYLERMGRIIRRDFYPDLHEIYKKEENSQGLEEQKVDDISLEKFQRKFSSEDNESFKELHKLDKEKHRKRYWWAFENDISDKRLLKSGMEGQKRLEDKKRTHKSKSMGNLKNTDYSATRFSASPRTFSETASVTSGVTQQSEPLVPMVNGYAFVTTPRINSRPESVASQFSVAKRSSREEAAYKLSRIIEKGKGKVKSEGQITEGERQKQNRIASVKLSISGSKSSRKRILTPAAQSLASRLAK</sequence>
<evidence type="ECO:0000256" key="1">
    <source>
        <dbReference type="ARBA" id="ARBA00004123"/>
    </source>
</evidence>
<dbReference type="PANTHER" id="PTHR12940:SF0">
    <property type="entry name" value="SPLICING FACTOR ESS-2 HOMOLOG"/>
    <property type="match status" value="1"/>
</dbReference>
<dbReference type="InterPro" id="IPR019148">
    <property type="entry name" value="Nuclear_protein_DGCR14_ESS-2"/>
</dbReference>
<protein>
    <submittedName>
        <fullName evidence="5">Uncharacterized protein</fullName>
    </submittedName>
</protein>
<comment type="subcellular location">
    <subcellularLocation>
        <location evidence="1">Nucleus</location>
    </subcellularLocation>
</comment>
<feature type="region of interest" description="Disordered" evidence="4">
    <location>
        <begin position="229"/>
        <end position="255"/>
    </location>
</feature>
<reference evidence="5" key="1">
    <citation type="submission" date="2021-01" db="EMBL/GenBank/DDBJ databases">
        <authorList>
            <person name="Corre E."/>
            <person name="Pelletier E."/>
            <person name="Niang G."/>
            <person name="Scheremetjew M."/>
            <person name="Finn R."/>
            <person name="Kale V."/>
            <person name="Holt S."/>
            <person name="Cochrane G."/>
            <person name="Meng A."/>
            <person name="Brown T."/>
            <person name="Cohen L."/>
        </authorList>
    </citation>
    <scope>NUCLEOTIDE SEQUENCE</scope>
    <source>
        <strain evidence="5">GSBS06</strain>
    </source>
</reference>
<feature type="region of interest" description="Disordered" evidence="4">
    <location>
        <begin position="1"/>
        <end position="20"/>
    </location>
</feature>
<evidence type="ECO:0000256" key="2">
    <source>
        <dbReference type="ARBA" id="ARBA00009072"/>
    </source>
</evidence>
<comment type="similarity">
    <text evidence="2">Belongs to the ESS2 family.</text>
</comment>
<dbReference type="EMBL" id="HBIN01001015">
    <property type="protein sequence ID" value="CAE0430216.1"/>
    <property type="molecule type" value="Transcribed_RNA"/>
</dbReference>